<feature type="region of interest" description="Disordered" evidence="1">
    <location>
        <begin position="470"/>
        <end position="529"/>
    </location>
</feature>
<dbReference type="AlphaFoldDB" id="A0A0F6W5W6"/>
<name>A0A0F6W5W6_9BACT</name>
<dbReference type="InterPro" id="IPR000253">
    <property type="entry name" value="FHA_dom"/>
</dbReference>
<evidence type="ECO:0000256" key="1">
    <source>
        <dbReference type="SAM" id="MobiDB-lite"/>
    </source>
</evidence>
<accession>A0A0F6W5W6</accession>
<keyword evidence="2" id="KW-0472">Membrane</keyword>
<evidence type="ECO:0000313" key="4">
    <source>
        <dbReference type="EMBL" id="AKF08230.1"/>
    </source>
</evidence>
<dbReference type="InterPro" id="IPR050923">
    <property type="entry name" value="Cell_Proc_Reg/RNA_Proc"/>
</dbReference>
<dbReference type="CDD" id="cd00060">
    <property type="entry name" value="FHA"/>
    <property type="match status" value="2"/>
</dbReference>
<dbReference type="PROSITE" id="PS50006">
    <property type="entry name" value="FHA_DOMAIN"/>
    <property type="match status" value="2"/>
</dbReference>
<dbReference type="Proteomes" id="UP000034883">
    <property type="component" value="Chromosome"/>
</dbReference>
<dbReference type="SUPFAM" id="SSF49879">
    <property type="entry name" value="SMAD/FHA domain"/>
    <property type="match status" value="2"/>
</dbReference>
<dbReference type="Gene3D" id="2.60.200.20">
    <property type="match status" value="2"/>
</dbReference>
<dbReference type="STRING" id="927083.DB32_005379"/>
<dbReference type="EMBL" id="CP011125">
    <property type="protein sequence ID" value="AKF08230.1"/>
    <property type="molecule type" value="Genomic_DNA"/>
</dbReference>
<dbReference type="InterPro" id="IPR011990">
    <property type="entry name" value="TPR-like_helical_dom_sf"/>
</dbReference>
<protein>
    <submittedName>
        <fullName evidence="4">FHA-domain-containing protein</fullName>
    </submittedName>
</protein>
<dbReference type="Gene3D" id="1.25.40.10">
    <property type="entry name" value="Tetratricopeptide repeat domain"/>
    <property type="match status" value="1"/>
</dbReference>
<dbReference type="OrthoDB" id="5486376at2"/>
<dbReference type="PANTHER" id="PTHR23308">
    <property type="entry name" value="NUCLEAR INHIBITOR OF PROTEIN PHOSPHATASE-1"/>
    <property type="match status" value="1"/>
</dbReference>
<organism evidence="4 5">
    <name type="scientific">Sandaracinus amylolyticus</name>
    <dbReference type="NCBI Taxonomy" id="927083"/>
    <lineage>
        <taxon>Bacteria</taxon>
        <taxon>Pseudomonadati</taxon>
        <taxon>Myxococcota</taxon>
        <taxon>Polyangia</taxon>
        <taxon>Polyangiales</taxon>
        <taxon>Sandaracinaceae</taxon>
        <taxon>Sandaracinus</taxon>
    </lineage>
</organism>
<reference evidence="4 5" key="1">
    <citation type="submission" date="2015-03" db="EMBL/GenBank/DDBJ databases">
        <title>Genome assembly of Sandaracinus amylolyticus DSM 53668.</title>
        <authorList>
            <person name="Sharma G."/>
            <person name="Subramanian S."/>
        </authorList>
    </citation>
    <scope>NUCLEOTIDE SEQUENCE [LARGE SCALE GENOMIC DNA]</scope>
    <source>
        <strain evidence="4 5">DSM 53668</strain>
    </source>
</reference>
<dbReference type="Pfam" id="PF00498">
    <property type="entry name" value="FHA"/>
    <property type="match status" value="2"/>
</dbReference>
<keyword evidence="2" id="KW-0812">Transmembrane</keyword>
<evidence type="ECO:0000256" key="2">
    <source>
        <dbReference type="SAM" id="Phobius"/>
    </source>
</evidence>
<dbReference type="InterPro" id="IPR008984">
    <property type="entry name" value="SMAD_FHA_dom_sf"/>
</dbReference>
<dbReference type="RefSeq" id="WP_053235398.1">
    <property type="nucleotide sequence ID" value="NZ_CP011125.1"/>
</dbReference>
<sequence length="605" mass="64251">MYKLVIADDEGKTTVVPLVRDEITIGRKEGNTIRLTERNISRRHAKLRKANGSYLVEDLSSYNGVKVNGRRIGNEATLKAGDQISIGDYQLALQLDDGATIPDTTAPMAAPNGGAEPATAMLQSPAIAPGAPTLPAGGVGTPAIVVGPPARLVMTSQPAPGAEFALARPVTRIGRAEELDVWINHRSISREHAEVTNDGGAIRIKDLGSANGVRVNGRDVQQAELKPGDTLELGQVRFRFVGPGEQFVFDAAHTMQLEAASPERPTSRAPIFVAAGIVGLAVVGAVVVAISGGQPTSTTATPITEPPVPSPTVPTVHGDPTTAVAGPSVEERVAAAVAACVTARNGGHFDLALQRAGEALAILPSDVRALDCQAGAQQDREESDAFARGVALRNQGNLEGAYLEFDALPPQSPFRTRPEVEQTMRDFADATLEQAQDQLTEEPEEALRLAQTVLNMAQLEPATRRAADAIARRARPRVSGGARDRAVTPPRDREPRDPRGTAGAVTGRDSGTTTSAAVTPPPPADSGQTPLAAARACLARGDNQCAVRALEGRSRTTDEYRLLVETYRAMGNTGRMLDTMERYIQRFPSDPRTQQYRQILLQHGR</sequence>
<dbReference type="KEGG" id="samy:DB32_005379"/>
<evidence type="ECO:0000313" key="5">
    <source>
        <dbReference type="Proteomes" id="UP000034883"/>
    </source>
</evidence>
<keyword evidence="5" id="KW-1185">Reference proteome</keyword>
<evidence type="ECO:0000259" key="3">
    <source>
        <dbReference type="PROSITE" id="PS50006"/>
    </source>
</evidence>
<feature type="domain" description="FHA" evidence="3">
    <location>
        <begin position="23"/>
        <end position="72"/>
    </location>
</feature>
<feature type="transmembrane region" description="Helical" evidence="2">
    <location>
        <begin position="271"/>
        <end position="292"/>
    </location>
</feature>
<dbReference type="SMART" id="SM00240">
    <property type="entry name" value="FHA"/>
    <property type="match status" value="2"/>
</dbReference>
<feature type="compositionally biased region" description="Basic and acidic residues" evidence="1">
    <location>
        <begin position="482"/>
        <end position="499"/>
    </location>
</feature>
<feature type="domain" description="FHA" evidence="3">
    <location>
        <begin position="171"/>
        <end position="220"/>
    </location>
</feature>
<keyword evidence="2" id="KW-1133">Transmembrane helix</keyword>
<gene>
    <name evidence="4" type="ORF">DB32_005379</name>
</gene>
<proteinExistence type="predicted"/>